<dbReference type="Gene3D" id="3.40.50.1110">
    <property type="entry name" value="SGNH hydrolase"/>
    <property type="match status" value="1"/>
</dbReference>
<feature type="chain" id="PRO_5046719979" evidence="1">
    <location>
        <begin position="29"/>
        <end position="302"/>
    </location>
</feature>
<protein>
    <submittedName>
        <fullName evidence="3">SGNH/GDSL hydrolase family protein</fullName>
    </submittedName>
</protein>
<reference evidence="3 4" key="1">
    <citation type="submission" date="2021-04" db="EMBL/GenBank/DDBJ databases">
        <title>Nocardia tengchongensis.</title>
        <authorList>
            <person name="Zhuang k."/>
            <person name="Ran Y."/>
            <person name="Li W."/>
        </authorList>
    </citation>
    <scope>NUCLEOTIDE SEQUENCE [LARGE SCALE GENOMIC DNA]</scope>
    <source>
        <strain evidence="3 4">CFH S0057</strain>
    </source>
</reference>
<evidence type="ECO:0000313" key="3">
    <source>
        <dbReference type="EMBL" id="QVI23708.1"/>
    </source>
</evidence>
<accession>A0ABX8CWZ5</accession>
<feature type="domain" description="SGNH hydrolase-type esterase" evidence="2">
    <location>
        <begin position="39"/>
        <end position="290"/>
    </location>
</feature>
<dbReference type="Proteomes" id="UP000683310">
    <property type="component" value="Chromosome"/>
</dbReference>
<keyword evidence="1" id="KW-0732">Signal</keyword>
<dbReference type="SUPFAM" id="SSF52266">
    <property type="entry name" value="SGNH hydrolase"/>
    <property type="match status" value="1"/>
</dbReference>
<dbReference type="InterPro" id="IPR013830">
    <property type="entry name" value="SGNH_hydro"/>
</dbReference>
<dbReference type="InterPro" id="IPR036514">
    <property type="entry name" value="SGNH_hydro_sf"/>
</dbReference>
<dbReference type="Pfam" id="PF13472">
    <property type="entry name" value="Lipase_GDSL_2"/>
    <property type="match status" value="1"/>
</dbReference>
<dbReference type="CDD" id="cd01823">
    <property type="entry name" value="SEST_like"/>
    <property type="match status" value="1"/>
</dbReference>
<dbReference type="GO" id="GO:0016787">
    <property type="term" value="F:hydrolase activity"/>
    <property type="evidence" value="ECO:0007669"/>
    <property type="project" value="UniProtKB-KW"/>
</dbReference>
<name>A0ABX8CWZ5_9NOCA</name>
<dbReference type="PANTHER" id="PTHR37981:SF1">
    <property type="entry name" value="SGNH HYDROLASE-TYPE ESTERASE DOMAIN-CONTAINING PROTEIN"/>
    <property type="match status" value="1"/>
</dbReference>
<dbReference type="PANTHER" id="PTHR37981">
    <property type="entry name" value="LIPASE 2"/>
    <property type="match status" value="1"/>
</dbReference>
<gene>
    <name evidence="3" type="ORF">KHQ06_13245</name>
</gene>
<dbReference type="EMBL" id="CP074371">
    <property type="protein sequence ID" value="QVI23708.1"/>
    <property type="molecule type" value="Genomic_DNA"/>
</dbReference>
<keyword evidence="3" id="KW-0378">Hydrolase</keyword>
<keyword evidence="4" id="KW-1185">Reference proteome</keyword>
<evidence type="ECO:0000256" key="1">
    <source>
        <dbReference type="SAM" id="SignalP"/>
    </source>
</evidence>
<evidence type="ECO:0000313" key="4">
    <source>
        <dbReference type="Proteomes" id="UP000683310"/>
    </source>
</evidence>
<proteinExistence type="predicted"/>
<evidence type="ECO:0000259" key="2">
    <source>
        <dbReference type="Pfam" id="PF13472"/>
    </source>
</evidence>
<dbReference type="RefSeq" id="WP_213559776.1">
    <property type="nucleotide sequence ID" value="NZ_JBHZDI010000092.1"/>
</dbReference>
<organism evidence="3 4">
    <name type="scientific">Nocardia tengchongensis</name>
    <dbReference type="NCBI Taxonomy" id="2055889"/>
    <lineage>
        <taxon>Bacteria</taxon>
        <taxon>Bacillati</taxon>
        <taxon>Actinomycetota</taxon>
        <taxon>Actinomycetes</taxon>
        <taxon>Mycobacteriales</taxon>
        <taxon>Nocardiaceae</taxon>
        <taxon>Nocardia</taxon>
    </lineage>
</organism>
<feature type="signal peptide" evidence="1">
    <location>
        <begin position="1"/>
        <end position="28"/>
    </location>
</feature>
<sequence length="302" mass="32242">MSGNNGRWLCAAVLAVTAAMAGTSGAQADSTPQGKELVILGDSFTANGWDPLSQDTKKCQHGDTAWPAQLQAQLGLQGDDQVWNQSCPGASIDTGNGYILKVQASNADKAGAFGPKTKLVTLQFGLNDVWGDSSKSPWDSMQNCFYDPAGGCGPDAVADGRMADPKNVTGPEYAARIAKIVAYVRYYAPNARIVIVGYPELFSPGQDAICFDIAGVEIGQPRGRTVVDYLDRFDLAQREAAALLHIEYLDSRSLTRGHGLCTPDQWVNGVFDPKVNVAGLPFHPAPQGDAVIANALHERYVR</sequence>
<dbReference type="InterPro" id="IPR037460">
    <property type="entry name" value="SEST-like"/>
</dbReference>